<keyword evidence="2" id="KW-1185">Reference proteome</keyword>
<name>A0ABY5U4A6_LACSH</name>
<proteinExistence type="predicted"/>
<dbReference type="Proteomes" id="UP001058650">
    <property type="component" value="Chromosome"/>
</dbReference>
<evidence type="ECO:0000313" key="1">
    <source>
        <dbReference type="EMBL" id="UWE04461.1"/>
    </source>
</evidence>
<evidence type="ECO:0000313" key="2">
    <source>
        <dbReference type="Proteomes" id="UP001058650"/>
    </source>
</evidence>
<protein>
    <submittedName>
        <fullName evidence="1">Uncharacterized protein</fullName>
    </submittedName>
</protein>
<dbReference type="EMBL" id="CP103866">
    <property type="protein sequence ID" value="UWE04461.1"/>
    <property type="molecule type" value="Genomic_DNA"/>
</dbReference>
<gene>
    <name evidence="1" type="ORF">NYR52_04720</name>
</gene>
<dbReference type="RefSeq" id="WP_132219862.1">
    <property type="nucleotide sequence ID" value="NZ_CP103866.1"/>
</dbReference>
<reference evidence="1" key="1">
    <citation type="submission" date="2022-08" db="EMBL/GenBank/DDBJ databases">
        <title>The complete genome sequence of the thermophilic bacterium Laceyella sacchari FBKL4.010 reveals the basis for tetramethylpyrazine biosynthesis in Moutai-flavor Daqu.</title>
        <authorList>
            <person name="Li D."/>
            <person name="Huang W."/>
            <person name="Wang C."/>
            <person name="Qiu S."/>
        </authorList>
    </citation>
    <scope>NUCLEOTIDE SEQUENCE</scope>
    <source>
        <strain evidence="1">FBKL4.014</strain>
    </source>
</reference>
<organism evidence="1 2">
    <name type="scientific">Laceyella sacchari</name>
    <name type="common">Thermoactinomyces thalpophilus</name>
    <dbReference type="NCBI Taxonomy" id="37482"/>
    <lineage>
        <taxon>Bacteria</taxon>
        <taxon>Bacillati</taxon>
        <taxon>Bacillota</taxon>
        <taxon>Bacilli</taxon>
        <taxon>Bacillales</taxon>
        <taxon>Thermoactinomycetaceae</taxon>
        <taxon>Laceyella</taxon>
    </lineage>
</organism>
<sequence>MMWLVSGVILMIVGLTMAVCNLTVVSGDRRLGNMVDVFWNHLHICARLKPQRRPLERFFRT</sequence>
<accession>A0ABY5U4A6</accession>